<protein>
    <submittedName>
        <fullName evidence="1">Uncharacterized protein</fullName>
    </submittedName>
</protein>
<evidence type="ECO:0000313" key="1">
    <source>
        <dbReference type="EMBL" id="ESA06336.1"/>
    </source>
</evidence>
<accession>U9TSL2</accession>
<reference evidence="1" key="1">
    <citation type="submission" date="2013-07" db="EMBL/GenBank/DDBJ databases">
        <title>The genome of an arbuscular mycorrhizal fungus provides insights into the evolution of the oldest plant symbiosis.</title>
        <authorList>
            <consortium name="DOE Joint Genome Institute"/>
            <person name="Tisserant E."/>
            <person name="Malbreil M."/>
            <person name="Kuo A."/>
            <person name="Kohler A."/>
            <person name="Symeonidi A."/>
            <person name="Balestrini R."/>
            <person name="Charron P."/>
            <person name="Duensing N."/>
            <person name="Frei-dit-Frey N."/>
            <person name="Gianinazzi-Pearson V."/>
            <person name="Gilbert B."/>
            <person name="Handa Y."/>
            <person name="Hijri M."/>
            <person name="Kaul R."/>
            <person name="Kawaguchi M."/>
            <person name="Krajinski F."/>
            <person name="Lammers P."/>
            <person name="Lapierre D."/>
            <person name="Masclaux F.G."/>
            <person name="Murat C."/>
            <person name="Morin E."/>
            <person name="Ndikumana S."/>
            <person name="Pagni M."/>
            <person name="Petitpierre D."/>
            <person name="Requena N."/>
            <person name="Rosikiewicz P."/>
            <person name="Riley R."/>
            <person name="Saito K."/>
            <person name="San Clemente H."/>
            <person name="Shapiro H."/>
            <person name="van Tuinen D."/>
            <person name="Becard G."/>
            <person name="Bonfante P."/>
            <person name="Paszkowski U."/>
            <person name="Shachar-Hill Y."/>
            <person name="Young J.P."/>
            <person name="Sanders I.R."/>
            <person name="Henrissat B."/>
            <person name="Rensing S.A."/>
            <person name="Grigoriev I.V."/>
            <person name="Corradi N."/>
            <person name="Roux C."/>
            <person name="Martin F."/>
        </authorList>
    </citation>
    <scope>NUCLEOTIDE SEQUENCE</scope>
    <source>
        <strain evidence="1">DAOM 197198</strain>
    </source>
</reference>
<dbReference type="EMBL" id="KI291758">
    <property type="protein sequence ID" value="ESA06336.1"/>
    <property type="molecule type" value="Genomic_DNA"/>
</dbReference>
<proteinExistence type="predicted"/>
<sequence length="56" mass="6676">MSYFKERLLNENISHLNLPPPEKWPFTCNKNRLGNGNRRKFRAKKLRFAISLDDVT</sequence>
<gene>
    <name evidence="1" type="ORF">GLOINDRAFT_34318</name>
</gene>
<dbReference type="HOGENOM" id="CLU_3015369_0_0_1"/>
<name>U9TSL2_RHIID</name>
<dbReference type="AlphaFoldDB" id="U9TSL2"/>
<organism evidence="1">
    <name type="scientific">Rhizophagus irregularis (strain DAOM 181602 / DAOM 197198 / MUCL 43194)</name>
    <name type="common">Arbuscular mycorrhizal fungus</name>
    <name type="synonym">Glomus intraradices</name>
    <dbReference type="NCBI Taxonomy" id="747089"/>
    <lineage>
        <taxon>Eukaryota</taxon>
        <taxon>Fungi</taxon>
        <taxon>Fungi incertae sedis</taxon>
        <taxon>Mucoromycota</taxon>
        <taxon>Glomeromycotina</taxon>
        <taxon>Glomeromycetes</taxon>
        <taxon>Glomerales</taxon>
        <taxon>Glomeraceae</taxon>
        <taxon>Rhizophagus</taxon>
    </lineage>
</organism>